<keyword evidence="2" id="KW-1133">Transmembrane helix</keyword>
<feature type="region of interest" description="Disordered" evidence="1">
    <location>
        <begin position="176"/>
        <end position="204"/>
    </location>
</feature>
<reference evidence="5 6" key="1">
    <citation type="submission" date="2018-11" db="EMBL/GenBank/DDBJ databases">
        <authorList>
            <person name="Li F."/>
        </authorList>
    </citation>
    <scope>NUCLEOTIDE SEQUENCE [LARGE SCALE GENOMIC DNA]</scope>
    <source>
        <strain evidence="5 6">Gsoil 097</strain>
    </source>
</reference>
<dbReference type="Proteomes" id="UP000267128">
    <property type="component" value="Unassembled WGS sequence"/>
</dbReference>
<evidence type="ECO:0000313" key="6">
    <source>
        <dbReference type="Proteomes" id="UP000267128"/>
    </source>
</evidence>
<feature type="chain" id="PRO_5017936210" evidence="3">
    <location>
        <begin position="30"/>
        <end position="231"/>
    </location>
</feature>
<feature type="signal peptide" evidence="3">
    <location>
        <begin position="1"/>
        <end position="29"/>
    </location>
</feature>
<evidence type="ECO:0000313" key="5">
    <source>
        <dbReference type="EMBL" id="RNL61276.1"/>
    </source>
</evidence>
<dbReference type="OrthoDB" id="9810871at2"/>
<keyword evidence="3" id="KW-0732">Signal</keyword>
<feature type="domain" description="YncI copper-binding" evidence="4">
    <location>
        <begin position="30"/>
        <end position="174"/>
    </location>
</feature>
<gene>
    <name evidence="5" type="ORF">EFK50_18100</name>
</gene>
<accession>A0A3N0CDZ7</accession>
<keyword evidence="2" id="KW-0472">Membrane</keyword>
<dbReference type="Gene3D" id="2.60.40.2230">
    <property type="entry name" value="Uncharacterised protein YcnI-like PF07987, DUF1775"/>
    <property type="match status" value="1"/>
</dbReference>
<name>A0A3N0CDZ7_9ACTN</name>
<dbReference type="RefSeq" id="WP_123228988.1">
    <property type="nucleotide sequence ID" value="NZ_RJSE01000008.1"/>
</dbReference>
<evidence type="ECO:0000256" key="1">
    <source>
        <dbReference type="SAM" id="MobiDB-lite"/>
    </source>
</evidence>
<feature type="transmembrane region" description="Helical" evidence="2">
    <location>
        <begin position="206"/>
        <end position="226"/>
    </location>
</feature>
<proteinExistence type="predicted"/>
<dbReference type="Pfam" id="PF07987">
    <property type="entry name" value="DUF1775"/>
    <property type="match status" value="1"/>
</dbReference>
<evidence type="ECO:0000256" key="2">
    <source>
        <dbReference type="SAM" id="Phobius"/>
    </source>
</evidence>
<comment type="caution">
    <text evidence="5">The sequence shown here is derived from an EMBL/GenBank/DDBJ whole genome shotgun (WGS) entry which is preliminary data.</text>
</comment>
<dbReference type="AlphaFoldDB" id="A0A3N0CDZ7"/>
<keyword evidence="2" id="KW-0812">Transmembrane</keyword>
<organism evidence="5 6">
    <name type="scientific">Nocardioides marmoriginsengisoli</name>
    <dbReference type="NCBI Taxonomy" id="661483"/>
    <lineage>
        <taxon>Bacteria</taxon>
        <taxon>Bacillati</taxon>
        <taxon>Actinomycetota</taxon>
        <taxon>Actinomycetes</taxon>
        <taxon>Propionibacteriales</taxon>
        <taxon>Nocardioidaceae</taxon>
        <taxon>Nocardioides</taxon>
    </lineage>
</organism>
<dbReference type="InterPro" id="IPR038507">
    <property type="entry name" value="YcnI-like_sf"/>
</dbReference>
<keyword evidence="6" id="KW-1185">Reference proteome</keyword>
<dbReference type="EMBL" id="RJSE01000008">
    <property type="protein sequence ID" value="RNL61276.1"/>
    <property type="molecule type" value="Genomic_DNA"/>
</dbReference>
<protein>
    <submittedName>
        <fullName evidence="5">DUF1775 domain-containing protein</fullName>
    </submittedName>
</protein>
<dbReference type="CDD" id="cd08545">
    <property type="entry name" value="YcnI_like"/>
    <property type="match status" value="1"/>
</dbReference>
<evidence type="ECO:0000259" key="4">
    <source>
        <dbReference type="Pfam" id="PF07987"/>
    </source>
</evidence>
<evidence type="ECO:0000256" key="3">
    <source>
        <dbReference type="SAM" id="SignalP"/>
    </source>
</evidence>
<sequence>MTARTTARLLALPAAVIGFSALAVGPALAHVSITPGEAAAGDYTVATLSVPHGCDGTATTSVTIQIPEEINAVTPTRNALWDVKKNLVKLATPIKDAHGNEITERVGTVVYTAKSPLPDGYRDAFELSFQVPDAVGKTLAFPTLQKCEKGQTDWVEVVEEGAEEPEHPAPIIKVLPAAEGDGHGGSATPAADKEAGSDDEGASKGLGYAGLGVGALGLLTAAAALAKTRKA</sequence>
<dbReference type="InterPro" id="IPR012533">
    <property type="entry name" value="YcnI-copper_dom"/>
</dbReference>